<dbReference type="InterPro" id="IPR018357">
    <property type="entry name" value="Hexapep_transf_CS"/>
</dbReference>
<organism evidence="6 7">
    <name type="scientific">Porphyromonas miyakawae</name>
    <dbReference type="NCBI Taxonomy" id="3137470"/>
    <lineage>
        <taxon>Bacteria</taxon>
        <taxon>Pseudomonadati</taxon>
        <taxon>Bacteroidota</taxon>
        <taxon>Bacteroidia</taxon>
        <taxon>Bacteroidales</taxon>
        <taxon>Porphyromonadaceae</taxon>
        <taxon>Porphyromonas</taxon>
    </lineage>
</organism>
<dbReference type="PANTHER" id="PTHR23416">
    <property type="entry name" value="SIALIC ACID SYNTHASE-RELATED"/>
    <property type="match status" value="1"/>
</dbReference>
<dbReference type="InterPro" id="IPR011004">
    <property type="entry name" value="Trimer_LpxA-like_sf"/>
</dbReference>
<dbReference type="Pfam" id="PF12464">
    <property type="entry name" value="Mac"/>
    <property type="match status" value="1"/>
</dbReference>
<sequence>MDIYHQARSLCFQLNSTPPDDQTNRLQLLRKLLYHLGKETTIVGPFFCDVGQHTAIGTHCFINAYTTILDGAFVSIGDNVFIAPHVGIYTNTHPIEDVAMRNAGYEQSLPITIENDVWIGAGAIILAGVTIGRQSVIGAGSVVTHDVPAHSVVAGNPARIIRHIVHA</sequence>
<comment type="caution">
    <text evidence="6">The sequence shown here is derived from an EMBL/GenBank/DDBJ whole genome shotgun (WGS) entry which is preliminary data.</text>
</comment>
<accession>A0ABQ0E1G2</accession>
<keyword evidence="4" id="KW-0012">Acyltransferase</keyword>
<gene>
    <name evidence="6" type="ORF">Tsumi_06320</name>
</gene>
<dbReference type="EMBL" id="BAAFSF010000001">
    <property type="protein sequence ID" value="GAB1251528.1"/>
    <property type="molecule type" value="Genomic_DNA"/>
</dbReference>
<evidence type="ECO:0000256" key="2">
    <source>
        <dbReference type="ARBA" id="ARBA00022679"/>
    </source>
</evidence>
<evidence type="ECO:0000313" key="6">
    <source>
        <dbReference type="EMBL" id="GAB1251528.1"/>
    </source>
</evidence>
<proteinExistence type="inferred from homology"/>
<keyword evidence="2" id="KW-0808">Transferase</keyword>
<dbReference type="Proteomes" id="UP001628220">
    <property type="component" value="Unassembled WGS sequence"/>
</dbReference>
<evidence type="ECO:0000256" key="4">
    <source>
        <dbReference type="ARBA" id="ARBA00023315"/>
    </source>
</evidence>
<comment type="similarity">
    <text evidence="1">Belongs to the transferase hexapeptide repeat family.</text>
</comment>
<keyword evidence="7" id="KW-1185">Reference proteome</keyword>
<keyword evidence="3" id="KW-0677">Repeat</keyword>
<reference evidence="6 7" key="1">
    <citation type="journal article" date="2025" name="Int. J. Syst. Evol. Microbiol.">
        <title>Desulfovibrio falkowii sp. nov., Porphyromonas miyakawae sp. nov., Mediterraneibacter flintii sp. nov. and Owariibacterium komagatae gen. nov., sp. nov., isolated from human faeces.</title>
        <authorList>
            <person name="Hamaguchi T."/>
            <person name="Ohara M."/>
            <person name="Hisatomi A."/>
            <person name="Sekiguchi K."/>
            <person name="Takeda J.I."/>
            <person name="Ueyama J."/>
            <person name="Ito M."/>
            <person name="Nishiwaki H."/>
            <person name="Ogi T."/>
            <person name="Hirayama M."/>
            <person name="Ohkuma M."/>
            <person name="Sakamoto M."/>
            <person name="Ohno K."/>
        </authorList>
    </citation>
    <scope>NUCLEOTIDE SEQUENCE [LARGE SCALE GENOMIC DNA]</scope>
    <source>
        <strain evidence="6 7">13CB11C</strain>
    </source>
</reference>
<evidence type="ECO:0000259" key="5">
    <source>
        <dbReference type="Pfam" id="PF12464"/>
    </source>
</evidence>
<dbReference type="InterPro" id="IPR001451">
    <property type="entry name" value="Hexapep"/>
</dbReference>
<dbReference type="Pfam" id="PF00132">
    <property type="entry name" value="Hexapep"/>
    <property type="match status" value="1"/>
</dbReference>
<dbReference type="Gene3D" id="2.160.10.10">
    <property type="entry name" value="Hexapeptide repeat proteins"/>
    <property type="match status" value="1"/>
</dbReference>
<evidence type="ECO:0000256" key="1">
    <source>
        <dbReference type="ARBA" id="ARBA00007274"/>
    </source>
</evidence>
<dbReference type="InterPro" id="IPR051159">
    <property type="entry name" value="Hexapeptide_acetyltransf"/>
</dbReference>
<feature type="domain" description="Maltose/galactoside acetyltransferase" evidence="5">
    <location>
        <begin position="4"/>
        <end position="37"/>
    </location>
</feature>
<dbReference type="CDD" id="cd03357">
    <property type="entry name" value="LbH_MAT_GAT"/>
    <property type="match status" value="1"/>
</dbReference>
<protein>
    <submittedName>
        <fullName evidence="6">Sugar O-acetyltransferase</fullName>
    </submittedName>
</protein>
<dbReference type="InterPro" id="IPR024688">
    <property type="entry name" value="Mac_dom"/>
</dbReference>
<dbReference type="PROSITE" id="PS00101">
    <property type="entry name" value="HEXAPEP_TRANSFERASES"/>
    <property type="match status" value="1"/>
</dbReference>
<evidence type="ECO:0000313" key="7">
    <source>
        <dbReference type="Proteomes" id="UP001628220"/>
    </source>
</evidence>
<evidence type="ECO:0000256" key="3">
    <source>
        <dbReference type="ARBA" id="ARBA00022737"/>
    </source>
</evidence>
<name>A0ABQ0E1G2_9PORP</name>
<dbReference type="PANTHER" id="PTHR23416:SF23">
    <property type="entry name" value="ACETYLTRANSFERASE C18B11.09C-RELATED"/>
    <property type="match status" value="1"/>
</dbReference>
<dbReference type="SUPFAM" id="SSF51161">
    <property type="entry name" value="Trimeric LpxA-like enzymes"/>
    <property type="match status" value="1"/>
</dbReference>